<evidence type="ECO:0000313" key="2">
    <source>
        <dbReference type="Proteomes" id="UP000188268"/>
    </source>
</evidence>
<dbReference type="EMBL" id="AWWV01016489">
    <property type="protein sequence ID" value="OMO49417.1"/>
    <property type="molecule type" value="Genomic_DNA"/>
</dbReference>
<dbReference type="AlphaFoldDB" id="A0A1R3FUD0"/>
<accession>A0A1R3FUD0</accession>
<dbReference type="Proteomes" id="UP000188268">
    <property type="component" value="Unassembled WGS sequence"/>
</dbReference>
<protein>
    <submittedName>
        <fullName evidence="1">Uncharacterized protein</fullName>
    </submittedName>
</protein>
<organism evidence="1 2">
    <name type="scientific">Corchorus capsularis</name>
    <name type="common">Jute</name>
    <dbReference type="NCBI Taxonomy" id="210143"/>
    <lineage>
        <taxon>Eukaryota</taxon>
        <taxon>Viridiplantae</taxon>
        <taxon>Streptophyta</taxon>
        <taxon>Embryophyta</taxon>
        <taxon>Tracheophyta</taxon>
        <taxon>Spermatophyta</taxon>
        <taxon>Magnoliopsida</taxon>
        <taxon>eudicotyledons</taxon>
        <taxon>Gunneridae</taxon>
        <taxon>Pentapetalae</taxon>
        <taxon>rosids</taxon>
        <taxon>malvids</taxon>
        <taxon>Malvales</taxon>
        <taxon>Malvaceae</taxon>
        <taxon>Grewioideae</taxon>
        <taxon>Apeibeae</taxon>
        <taxon>Corchorus</taxon>
    </lineage>
</organism>
<dbReference type="Gramene" id="OMO49417">
    <property type="protein sequence ID" value="OMO49417"/>
    <property type="gene ID" value="CCACVL1_31012"/>
</dbReference>
<evidence type="ECO:0000313" key="1">
    <source>
        <dbReference type="EMBL" id="OMO49417.1"/>
    </source>
</evidence>
<name>A0A1R3FUD0_COCAP</name>
<comment type="caution">
    <text evidence="1">The sequence shown here is derived from an EMBL/GenBank/DDBJ whole genome shotgun (WGS) entry which is preliminary data.</text>
</comment>
<gene>
    <name evidence="1" type="ORF">CCACVL1_31012</name>
</gene>
<keyword evidence="2" id="KW-1185">Reference proteome</keyword>
<proteinExistence type="predicted"/>
<reference evidence="1 2" key="1">
    <citation type="submission" date="2013-09" db="EMBL/GenBank/DDBJ databases">
        <title>Corchorus capsularis genome sequencing.</title>
        <authorList>
            <person name="Alam M."/>
            <person name="Haque M.S."/>
            <person name="Islam M.S."/>
            <person name="Emdad E.M."/>
            <person name="Islam M.M."/>
            <person name="Ahmed B."/>
            <person name="Halim A."/>
            <person name="Hossen Q.M.M."/>
            <person name="Hossain M.Z."/>
            <person name="Ahmed R."/>
            <person name="Khan M.M."/>
            <person name="Islam R."/>
            <person name="Rashid M.M."/>
            <person name="Khan S.A."/>
            <person name="Rahman M.S."/>
            <person name="Alam M."/>
        </authorList>
    </citation>
    <scope>NUCLEOTIDE SEQUENCE [LARGE SCALE GENOMIC DNA]</scope>
    <source>
        <strain evidence="2">cv. CVL-1</strain>
        <tissue evidence="1">Whole seedling</tissue>
    </source>
</reference>
<sequence length="44" mass="4748">MDGTRVYKKAANLQGLQLVISIKINSPPSTIIYMATGNSPITKI</sequence>